<evidence type="ECO:0000256" key="1">
    <source>
        <dbReference type="SAM" id="Phobius"/>
    </source>
</evidence>
<dbReference type="GeneID" id="54298629"/>
<keyword evidence="1" id="KW-0472">Membrane</keyword>
<reference evidence="2" key="1">
    <citation type="journal article" date="2020" name="Stud. Mycol.">
        <title>101 Dothideomycetes genomes: a test case for predicting lifestyles and emergence of pathogens.</title>
        <authorList>
            <person name="Haridas S."/>
            <person name="Albert R."/>
            <person name="Binder M."/>
            <person name="Bloem J."/>
            <person name="Labutti K."/>
            <person name="Salamov A."/>
            <person name="Andreopoulos B."/>
            <person name="Baker S."/>
            <person name="Barry K."/>
            <person name="Bills G."/>
            <person name="Bluhm B."/>
            <person name="Cannon C."/>
            <person name="Castanera R."/>
            <person name="Culley D."/>
            <person name="Daum C."/>
            <person name="Ezra D."/>
            <person name="Gonzalez J."/>
            <person name="Henrissat B."/>
            <person name="Kuo A."/>
            <person name="Liang C."/>
            <person name="Lipzen A."/>
            <person name="Lutzoni F."/>
            <person name="Magnuson J."/>
            <person name="Mondo S."/>
            <person name="Nolan M."/>
            <person name="Ohm R."/>
            <person name="Pangilinan J."/>
            <person name="Park H.-J."/>
            <person name="Ramirez L."/>
            <person name="Alfaro M."/>
            <person name="Sun H."/>
            <person name="Tritt A."/>
            <person name="Yoshinaga Y."/>
            <person name="Zwiers L.-H."/>
            <person name="Turgeon B."/>
            <person name="Goodwin S."/>
            <person name="Spatafora J."/>
            <person name="Crous P."/>
            <person name="Grigoriev I."/>
        </authorList>
    </citation>
    <scope>NUCLEOTIDE SEQUENCE</scope>
    <source>
        <strain evidence="2">CBS 121167</strain>
    </source>
</reference>
<evidence type="ECO:0000313" key="2">
    <source>
        <dbReference type="EMBL" id="KAF2137852.1"/>
    </source>
</evidence>
<organism evidence="2 3">
    <name type="scientific">Aplosporella prunicola CBS 121167</name>
    <dbReference type="NCBI Taxonomy" id="1176127"/>
    <lineage>
        <taxon>Eukaryota</taxon>
        <taxon>Fungi</taxon>
        <taxon>Dikarya</taxon>
        <taxon>Ascomycota</taxon>
        <taxon>Pezizomycotina</taxon>
        <taxon>Dothideomycetes</taxon>
        <taxon>Dothideomycetes incertae sedis</taxon>
        <taxon>Botryosphaeriales</taxon>
        <taxon>Aplosporellaceae</taxon>
        <taxon>Aplosporella</taxon>
    </lineage>
</organism>
<dbReference type="EMBL" id="ML995499">
    <property type="protein sequence ID" value="KAF2137852.1"/>
    <property type="molecule type" value="Genomic_DNA"/>
</dbReference>
<feature type="transmembrane region" description="Helical" evidence="1">
    <location>
        <begin position="26"/>
        <end position="45"/>
    </location>
</feature>
<evidence type="ECO:0000313" key="3">
    <source>
        <dbReference type="Proteomes" id="UP000799438"/>
    </source>
</evidence>
<keyword evidence="1" id="KW-1133">Transmembrane helix</keyword>
<proteinExistence type="predicted"/>
<gene>
    <name evidence="2" type="ORF">K452DRAFT_291234</name>
</gene>
<keyword evidence="3" id="KW-1185">Reference proteome</keyword>
<protein>
    <submittedName>
        <fullName evidence="2">Uncharacterized protein</fullName>
    </submittedName>
</protein>
<dbReference type="Proteomes" id="UP000799438">
    <property type="component" value="Unassembled WGS sequence"/>
</dbReference>
<dbReference type="RefSeq" id="XP_033393567.1">
    <property type="nucleotide sequence ID" value="XM_033541133.1"/>
</dbReference>
<accession>A0A6A6B0Z0</accession>
<name>A0A6A6B0Z0_9PEZI</name>
<keyword evidence="1" id="KW-0812">Transmembrane</keyword>
<sequence length="96" mass="10851">MGLGFVVLSQTKGIPSIPSQSLCHALFMYNALIVLQGACVPNLATNNKRTRARRRCCNRPNPLLNILLHVRRAQITESLRPRWRELRDGSGVRRAM</sequence>
<dbReference type="AlphaFoldDB" id="A0A6A6B0Z0"/>